<evidence type="ECO:0000313" key="1">
    <source>
        <dbReference type="EMBL" id="GAA3710680.1"/>
    </source>
</evidence>
<reference evidence="2" key="1">
    <citation type="journal article" date="2019" name="Int. J. Syst. Evol. Microbiol.">
        <title>The Global Catalogue of Microorganisms (GCM) 10K type strain sequencing project: providing services to taxonomists for standard genome sequencing and annotation.</title>
        <authorList>
            <consortium name="The Broad Institute Genomics Platform"/>
            <consortium name="The Broad Institute Genome Sequencing Center for Infectious Disease"/>
            <person name="Wu L."/>
            <person name="Ma J."/>
        </authorList>
    </citation>
    <scope>NUCLEOTIDE SEQUENCE [LARGE SCALE GENOMIC DNA]</scope>
    <source>
        <strain evidence="2">JCM 30846</strain>
    </source>
</reference>
<keyword evidence="2" id="KW-1185">Reference proteome</keyword>
<protein>
    <recommendedName>
        <fullName evidence="3">DUF1440 domain-containing protein</fullName>
    </recommendedName>
</protein>
<accession>A0ABP7DXZ8</accession>
<proteinExistence type="predicted"/>
<dbReference type="Proteomes" id="UP001499884">
    <property type="component" value="Unassembled WGS sequence"/>
</dbReference>
<dbReference type="RefSeq" id="WP_086755790.1">
    <property type="nucleotide sequence ID" value="NZ_BAABEP010000002.1"/>
</dbReference>
<evidence type="ECO:0008006" key="3">
    <source>
        <dbReference type="Google" id="ProtNLM"/>
    </source>
</evidence>
<dbReference type="EMBL" id="BAABEP010000002">
    <property type="protein sequence ID" value="GAA3710680.1"/>
    <property type="molecule type" value="Genomic_DNA"/>
</dbReference>
<evidence type="ECO:0000313" key="2">
    <source>
        <dbReference type="Proteomes" id="UP001499884"/>
    </source>
</evidence>
<organism evidence="1 2">
    <name type="scientific">Streptomyces tremellae</name>
    <dbReference type="NCBI Taxonomy" id="1124239"/>
    <lineage>
        <taxon>Bacteria</taxon>
        <taxon>Bacillati</taxon>
        <taxon>Actinomycetota</taxon>
        <taxon>Actinomycetes</taxon>
        <taxon>Kitasatosporales</taxon>
        <taxon>Streptomycetaceae</taxon>
        <taxon>Streptomyces</taxon>
    </lineage>
</organism>
<sequence>MKAQHLVEDLALGAASGYLATKVMEPVSSTLYAWESQESRAREDAARPGPPFQIAAEKNARLLGFDLSEEQLERAGMAFHYGLAMSWAPLYALIRRRWHTPPLTTALATGAAMSLIVDEALTPALGYSAPNRAYPAVTHVRGILAHLAFGAAVAVVTEAGWALRHRRP</sequence>
<name>A0ABP7DXZ8_9ACTN</name>
<gene>
    <name evidence="1" type="ORF">GCM10023082_05700</name>
</gene>
<comment type="caution">
    <text evidence="1">The sequence shown here is derived from an EMBL/GenBank/DDBJ whole genome shotgun (WGS) entry which is preliminary data.</text>
</comment>